<gene>
    <name evidence="2" type="ORF">DW663_01260</name>
</gene>
<protein>
    <recommendedName>
        <fullName evidence="1">HTH cro/C1-type domain-containing protein</fullName>
    </recommendedName>
</protein>
<reference evidence="2 3" key="1">
    <citation type="submission" date="2018-08" db="EMBL/GenBank/DDBJ databases">
        <title>A genome reference for cultivated species of the human gut microbiota.</title>
        <authorList>
            <person name="Zou Y."/>
            <person name="Xue W."/>
            <person name="Luo G."/>
        </authorList>
    </citation>
    <scope>NUCLEOTIDE SEQUENCE [LARGE SCALE GENOMIC DNA]</scope>
    <source>
        <strain evidence="2 3">AM25-1</strain>
    </source>
</reference>
<dbReference type="InterPro" id="IPR001387">
    <property type="entry name" value="Cro/C1-type_HTH"/>
</dbReference>
<dbReference type="Proteomes" id="UP000284676">
    <property type="component" value="Unassembled WGS sequence"/>
</dbReference>
<dbReference type="InterPro" id="IPR010982">
    <property type="entry name" value="Lambda_DNA-bd_dom_sf"/>
</dbReference>
<evidence type="ECO:0000313" key="2">
    <source>
        <dbReference type="EMBL" id="RHF75049.1"/>
    </source>
</evidence>
<dbReference type="Gene3D" id="1.10.260.40">
    <property type="entry name" value="lambda repressor-like DNA-binding domains"/>
    <property type="match status" value="1"/>
</dbReference>
<dbReference type="SUPFAM" id="SSF47413">
    <property type="entry name" value="lambda repressor-like DNA-binding domains"/>
    <property type="match status" value="1"/>
</dbReference>
<evidence type="ECO:0000313" key="3">
    <source>
        <dbReference type="Proteomes" id="UP000284676"/>
    </source>
</evidence>
<accession>A0A414Q2K9</accession>
<evidence type="ECO:0000259" key="1">
    <source>
        <dbReference type="PROSITE" id="PS50943"/>
    </source>
</evidence>
<dbReference type="AlphaFoldDB" id="A0A414Q2K9"/>
<comment type="caution">
    <text evidence="2">The sequence shown here is derived from an EMBL/GenBank/DDBJ whole genome shotgun (WGS) entry which is preliminary data.</text>
</comment>
<organism evidence="2 3">
    <name type="scientific">Fusobacterium mortiferum</name>
    <dbReference type="NCBI Taxonomy" id="850"/>
    <lineage>
        <taxon>Bacteria</taxon>
        <taxon>Fusobacteriati</taxon>
        <taxon>Fusobacteriota</taxon>
        <taxon>Fusobacteriia</taxon>
        <taxon>Fusobacteriales</taxon>
        <taxon>Fusobacteriaceae</taxon>
        <taxon>Fusobacterium</taxon>
    </lineage>
</organism>
<dbReference type="GO" id="GO:0003677">
    <property type="term" value="F:DNA binding"/>
    <property type="evidence" value="ECO:0007669"/>
    <property type="project" value="InterPro"/>
</dbReference>
<dbReference type="EMBL" id="QRHL01000001">
    <property type="protein sequence ID" value="RHF75049.1"/>
    <property type="molecule type" value="Genomic_DNA"/>
</dbReference>
<feature type="domain" description="HTH cro/C1-type" evidence="1">
    <location>
        <begin position="15"/>
        <end position="75"/>
    </location>
</feature>
<dbReference type="PROSITE" id="PS50943">
    <property type="entry name" value="HTH_CROC1"/>
    <property type="match status" value="1"/>
</dbReference>
<proteinExistence type="predicted"/>
<sequence length="197" mass="22708">MKLSETEVIKLGNLLRNERQKLNLTLEEVKTKLEETGFLINTSDVLRMEKGERKTPNAILLKNLCKLYNLDVIQLFQEIGYLDTEKKEKNKIKIYSELAIAFLNPERYLEEIDLNLKGEVIGVKTNNIITLVEKNTIIENNQSGVFKIKENYYIRKKSMISPTDFILLGDSSETPIIIKSEDNIEEIGKVIGKIIFE</sequence>
<name>A0A414Q2K9_FUSMR</name>
<dbReference type="RefSeq" id="WP_118233914.1">
    <property type="nucleotide sequence ID" value="NZ_QRHL01000001.1"/>
</dbReference>